<evidence type="ECO:0000256" key="1">
    <source>
        <dbReference type="SAM" id="Phobius"/>
    </source>
</evidence>
<gene>
    <name evidence="2" type="ORF">Gbro_4867</name>
</gene>
<organism evidence="2 3">
    <name type="scientific">Gordonia bronchialis (strain ATCC 25592 / DSM 43247 / BCRC 13721 / JCM 3198 / KCTC 3076 / NBRC 16047 / NCTC 10667)</name>
    <name type="common">Rhodococcus bronchialis</name>
    <dbReference type="NCBI Taxonomy" id="526226"/>
    <lineage>
        <taxon>Bacteria</taxon>
        <taxon>Bacillati</taxon>
        <taxon>Actinomycetota</taxon>
        <taxon>Actinomycetes</taxon>
        <taxon>Mycobacteriales</taxon>
        <taxon>Gordoniaceae</taxon>
        <taxon>Gordonia</taxon>
    </lineage>
</organism>
<reference evidence="2 3" key="1">
    <citation type="journal article" date="2010" name="Stand. Genomic Sci.">
        <title>Complete genome sequence of Gordonia bronchialis type strain (3410).</title>
        <authorList>
            <person name="Ivanova N."/>
            <person name="Sikorski J."/>
            <person name="Jando M."/>
            <person name="Lapidus A."/>
            <person name="Nolan M."/>
            <person name="Lucas S."/>
            <person name="Del Rio T.G."/>
            <person name="Tice H."/>
            <person name="Copeland A."/>
            <person name="Cheng J.F."/>
            <person name="Chen F."/>
            <person name="Bruce D."/>
            <person name="Goodwin L."/>
            <person name="Pitluck S."/>
            <person name="Mavromatis K."/>
            <person name="Ovchinnikova G."/>
            <person name="Pati A."/>
            <person name="Chen A."/>
            <person name="Palaniappan K."/>
            <person name="Land M."/>
            <person name="Hauser L."/>
            <person name="Chang Y.J."/>
            <person name="Jeffries C.D."/>
            <person name="Chain P."/>
            <person name="Saunders E."/>
            <person name="Han C."/>
            <person name="Detter J.C."/>
            <person name="Brettin T."/>
            <person name="Rohde M."/>
            <person name="Goker M."/>
            <person name="Bristow J."/>
            <person name="Eisen J.A."/>
            <person name="Markowitz V."/>
            <person name="Hugenholtz P."/>
            <person name="Klenk H.P."/>
            <person name="Kyrpides N.C."/>
        </authorList>
    </citation>
    <scope>NUCLEOTIDE SEQUENCE [LARGE SCALE GENOMIC DNA]</scope>
    <source>
        <strain evidence="3">ATCC 25592 / DSM 43247 / BCRC 13721 / JCM 3198 / KCTC 3076 / NBRC 16047 / NCTC 10667</strain>
        <plasmid evidence="3">pGBRO01</plasmid>
    </source>
</reference>
<dbReference type="AlphaFoldDB" id="D0LFD1"/>
<accession>D0LFD1</accession>
<evidence type="ECO:0000313" key="3">
    <source>
        <dbReference type="Proteomes" id="UP000001219"/>
    </source>
</evidence>
<dbReference type="Proteomes" id="UP000001219">
    <property type="component" value="Plasmid pGBRO01"/>
</dbReference>
<name>D0LFD1_GORB4</name>
<geneLocation type="plasmid" evidence="2 3">
    <name>pGBRO01</name>
</geneLocation>
<keyword evidence="1" id="KW-0812">Transmembrane</keyword>
<dbReference type="KEGG" id="gbr:Gbro_4867"/>
<sequence length="53" mass="5473">MTDRKLFLGILLVIGLLIALCVVLNVMVGPPPLAGVRIHPVGAVLPESVGGGW</sequence>
<dbReference type="EMBL" id="CP001803">
    <property type="protein sequence ID" value="ACY23980.1"/>
    <property type="molecule type" value="Genomic_DNA"/>
</dbReference>
<keyword evidence="1" id="KW-1133">Transmembrane helix</keyword>
<protein>
    <submittedName>
        <fullName evidence="2">Uncharacterized protein</fullName>
    </submittedName>
</protein>
<dbReference type="HOGENOM" id="CLU_3062040_0_0_11"/>
<keyword evidence="1" id="KW-0472">Membrane</keyword>
<evidence type="ECO:0000313" key="2">
    <source>
        <dbReference type="EMBL" id="ACY23980.1"/>
    </source>
</evidence>
<proteinExistence type="predicted"/>
<keyword evidence="2" id="KW-0614">Plasmid</keyword>
<feature type="transmembrane region" description="Helical" evidence="1">
    <location>
        <begin position="6"/>
        <end position="28"/>
    </location>
</feature>
<dbReference type="RefSeq" id="WP_012836451.1">
    <property type="nucleotide sequence ID" value="NC_013442.1"/>
</dbReference>
<keyword evidence="3" id="KW-1185">Reference proteome</keyword>